<sequence>MRGPQSEFDSTHDYYVGLLELAYKKINKPLTIKLSPYMVQQRALNELKAGRLIDIYWAGTDSERESSLGFVPIPLVKGLLGYRVFTAHQSAAASLAQISTLDQLKTHRLCQGAHWPDTDIMIAAGLNVMPNAIYENMFKQAYSGRCFAFPRGINEAHSEVLSRKKSMPELIVYDKVILHYPFPMYFFIKKSNETLITDVTNGLNKAIEDGSFDEYMKSHESTKHLFPLSKWKLSTVISIDNPFLDPKRDIKNPKYWVDLSH</sequence>
<organism evidence="1 2">
    <name type="scientific">Pseudoalteromonas citrea</name>
    <dbReference type="NCBI Taxonomy" id="43655"/>
    <lineage>
        <taxon>Bacteria</taxon>
        <taxon>Pseudomonadati</taxon>
        <taxon>Pseudomonadota</taxon>
        <taxon>Gammaproteobacteria</taxon>
        <taxon>Alteromonadales</taxon>
        <taxon>Pseudoalteromonadaceae</taxon>
        <taxon>Pseudoalteromonas</taxon>
    </lineage>
</organism>
<evidence type="ECO:0008006" key="3">
    <source>
        <dbReference type="Google" id="ProtNLM"/>
    </source>
</evidence>
<gene>
    <name evidence="1" type="ORF">PCIT_a2795</name>
</gene>
<dbReference type="EMBL" id="AHBZ03000021">
    <property type="protein sequence ID" value="KAF7769877.1"/>
    <property type="molecule type" value="Genomic_DNA"/>
</dbReference>
<reference evidence="1" key="2">
    <citation type="submission" date="2015-03" db="EMBL/GenBank/DDBJ databases">
        <title>Genome sequence of Pseudoalteromonas citrea.</title>
        <authorList>
            <person name="Xie B.-B."/>
            <person name="Rong J.-C."/>
            <person name="Qin Q.-L."/>
            <person name="Zhang Y.-Z."/>
        </authorList>
    </citation>
    <scope>NUCLEOTIDE SEQUENCE</scope>
    <source>
        <strain evidence="1">DSM 8771</strain>
    </source>
</reference>
<reference evidence="1" key="1">
    <citation type="journal article" date="2012" name="J. Bacteriol.">
        <title>Genome sequences of type strains of seven species of the marine bacterium Pseudoalteromonas.</title>
        <authorList>
            <person name="Xie B.B."/>
            <person name="Shu Y.L."/>
            <person name="Qin Q.L."/>
            <person name="Rong J.C."/>
            <person name="Zhang X.Y."/>
            <person name="Chen X.L."/>
            <person name="Shi M."/>
            <person name="He H.L."/>
            <person name="Zhou B.C."/>
            <person name="Zhang Y.Z."/>
        </authorList>
    </citation>
    <scope>NUCLEOTIDE SEQUENCE</scope>
    <source>
        <strain evidence="1">DSM 8771</strain>
    </source>
</reference>
<dbReference type="SUPFAM" id="SSF53850">
    <property type="entry name" value="Periplasmic binding protein-like II"/>
    <property type="match status" value="1"/>
</dbReference>
<dbReference type="Proteomes" id="UP000016487">
    <property type="component" value="Unassembled WGS sequence"/>
</dbReference>
<dbReference type="AlphaFoldDB" id="A0AAD4AHK9"/>
<proteinExistence type="predicted"/>
<dbReference type="Gene3D" id="3.40.190.10">
    <property type="entry name" value="Periplasmic binding protein-like II"/>
    <property type="match status" value="2"/>
</dbReference>
<protein>
    <recommendedName>
        <fullName evidence="3">Solute-binding protein family 3/N-terminal domain-containing protein</fullName>
    </recommendedName>
</protein>
<comment type="caution">
    <text evidence="1">The sequence shown here is derived from an EMBL/GenBank/DDBJ whole genome shotgun (WGS) entry which is preliminary data.</text>
</comment>
<evidence type="ECO:0000313" key="2">
    <source>
        <dbReference type="Proteomes" id="UP000016487"/>
    </source>
</evidence>
<evidence type="ECO:0000313" key="1">
    <source>
        <dbReference type="EMBL" id="KAF7769877.1"/>
    </source>
</evidence>
<accession>A0AAD4AHK9</accession>
<name>A0AAD4AHK9_9GAMM</name>